<evidence type="ECO:0000256" key="1">
    <source>
        <dbReference type="SAM" id="Coils"/>
    </source>
</evidence>
<organism evidence="2 3">
    <name type="scientific">Pasteurella testudinis DSM 23072</name>
    <dbReference type="NCBI Taxonomy" id="1122938"/>
    <lineage>
        <taxon>Bacteria</taxon>
        <taxon>Pseudomonadati</taxon>
        <taxon>Pseudomonadota</taxon>
        <taxon>Gammaproteobacteria</taxon>
        <taxon>Pasteurellales</taxon>
        <taxon>Pasteurellaceae</taxon>
        <taxon>Pasteurella</taxon>
    </lineage>
</organism>
<dbReference type="EMBL" id="FWWV01000056">
    <property type="protein sequence ID" value="SMB88733.1"/>
    <property type="molecule type" value="Genomic_DNA"/>
</dbReference>
<dbReference type="RefSeq" id="WP_084257839.1">
    <property type="nucleotide sequence ID" value="NZ_FWWV01000056.1"/>
</dbReference>
<evidence type="ECO:0000313" key="3">
    <source>
        <dbReference type="Proteomes" id="UP000192408"/>
    </source>
</evidence>
<name>A0A1W1V5Y5_9PAST</name>
<reference evidence="3" key="1">
    <citation type="submission" date="2017-04" db="EMBL/GenBank/DDBJ databases">
        <authorList>
            <person name="Varghese N."/>
            <person name="Submissions S."/>
        </authorList>
    </citation>
    <scope>NUCLEOTIDE SEQUENCE [LARGE SCALE GENOMIC DNA]</scope>
    <source>
        <strain evidence="3">DSM 23072</strain>
    </source>
</reference>
<sequence length="329" mass="38730">MTTLKVLPKKSYSISDTVKYISGNYNINISEKDILEYIQSGALKSSIHLHCSHSKITEINRKEVDKKNKLFIRNEGLFFKFDKTETKAKVLKREEFSTIEIYFENIYFKFGIYLNAEYYIYEELANAEEIILCSAGMDKFKHIYFSGYMPIHSQFIEQYNIDELIKIGFIEEFPDISFIGNSFHCLITVEENRTKLYLDDLCILHKDLISFLELFSVIDKTYDQIEDITQLKAKIKKQEQIILEKETEIAQLQTALDDKNIPQLLGVYRDDDPLKIAIEVRNKYWSSYPENVKSNAQIRDYIMRYYGITSKTRAEYIEVVACPIDRKKN</sequence>
<keyword evidence="3" id="KW-1185">Reference proteome</keyword>
<gene>
    <name evidence="2" type="ORF">SAMN05660772_02858</name>
</gene>
<dbReference type="AlphaFoldDB" id="A0A1W1V5Y5"/>
<keyword evidence="1" id="KW-0175">Coiled coil</keyword>
<protein>
    <recommendedName>
        <fullName evidence="4">SlyX protein</fullName>
    </recommendedName>
</protein>
<proteinExistence type="predicted"/>
<evidence type="ECO:0000313" key="2">
    <source>
        <dbReference type="EMBL" id="SMB88733.1"/>
    </source>
</evidence>
<dbReference type="Proteomes" id="UP000192408">
    <property type="component" value="Unassembled WGS sequence"/>
</dbReference>
<dbReference type="STRING" id="1122938.SAMN05660772_02858"/>
<feature type="coiled-coil region" evidence="1">
    <location>
        <begin position="228"/>
        <end position="255"/>
    </location>
</feature>
<evidence type="ECO:0008006" key="4">
    <source>
        <dbReference type="Google" id="ProtNLM"/>
    </source>
</evidence>
<accession>A0A1W1V5Y5</accession>